<keyword evidence="2" id="KW-1185">Reference proteome</keyword>
<dbReference type="AlphaFoldDB" id="A0A4S8HW62"/>
<reference evidence="1 2" key="1">
    <citation type="submission" date="2019-04" db="EMBL/GenBank/DDBJ databases">
        <title>Niastella caeni sp. nov., isolated from activated sludge.</title>
        <authorList>
            <person name="Sheng M."/>
        </authorList>
    </citation>
    <scope>NUCLEOTIDE SEQUENCE [LARGE SCALE GENOMIC DNA]</scope>
    <source>
        <strain evidence="1 2">HX-2-15</strain>
    </source>
</reference>
<sequence length="492" mass="54980">MAKLFLFAIGGTGSRVVKALTMLLASGVKIDNTDTIIPIIIDPDSANGDLTRTVEILKLYKDIREKSYSDQTQFFKTKIASLDELDDNGFVSDNFRFEIDGVKDQLFKGFIGYNELDKNNKAFATLLFSKANLEAEMEVGFKGNPNIGSVVLNKFKYSEFFRKFASHFEQDDRVFIISSIFGGTGAAGFPLILKNIRDAKHPIPHHHFLQNARIGAVTILPYFGVDKNDQTTIDSNTFISKTKAALAYYYRNVTGNNSINTLYYIGDKVTNEQKGADGAADQKNKAHFIELAAALSIVDFMSIPDEDMVTNNGQAVNPLYLEFGLQKETTSVVFNDLAKETAELVAKPLTQFALFKSFMENHYEEYAKASGEAWATHGNNKLTKEVLNNRFRTSIHSFNTHFDDWLNEMAASNIAFSAIDNSKNGKDFYNLVNGNPAKKGFFKKVFDASGLDHFLGVLSKMEPDYDHLKSSQKLLALFSNATEEVTLQEIKL</sequence>
<accession>A0A4S8HW62</accession>
<evidence type="ECO:0000313" key="1">
    <source>
        <dbReference type="EMBL" id="THU39441.1"/>
    </source>
</evidence>
<comment type="caution">
    <text evidence="1">The sequence shown here is derived from an EMBL/GenBank/DDBJ whole genome shotgun (WGS) entry which is preliminary data.</text>
</comment>
<dbReference type="InterPro" id="IPR036525">
    <property type="entry name" value="Tubulin/FtsZ_GTPase_sf"/>
</dbReference>
<protein>
    <submittedName>
        <fullName evidence="1">Uncharacterized protein</fullName>
    </submittedName>
</protein>
<dbReference type="SUPFAM" id="SSF52490">
    <property type="entry name" value="Tubulin nucleotide-binding domain-like"/>
    <property type="match status" value="1"/>
</dbReference>
<dbReference type="Gene3D" id="3.40.50.1440">
    <property type="entry name" value="Tubulin/FtsZ, GTPase domain"/>
    <property type="match status" value="1"/>
</dbReference>
<evidence type="ECO:0000313" key="2">
    <source>
        <dbReference type="Proteomes" id="UP000306918"/>
    </source>
</evidence>
<proteinExistence type="predicted"/>
<organism evidence="1 2">
    <name type="scientific">Niastella caeni</name>
    <dbReference type="NCBI Taxonomy" id="2569763"/>
    <lineage>
        <taxon>Bacteria</taxon>
        <taxon>Pseudomonadati</taxon>
        <taxon>Bacteroidota</taxon>
        <taxon>Chitinophagia</taxon>
        <taxon>Chitinophagales</taxon>
        <taxon>Chitinophagaceae</taxon>
        <taxon>Niastella</taxon>
    </lineage>
</organism>
<dbReference type="OrthoDB" id="844533at2"/>
<gene>
    <name evidence="1" type="ORF">FAM09_13125</name>
</gene>
<name>A0A4S8HW62_9BACT</name>
<dbReference type="EMBL" id="STFF01000003">
    <property type="protein sequence ID" value="THU39441.1"/>
    <property type="molecule type" value="Genomic_DNA"/>
</dbReference>
<dbReference type="RefSeq" id="WP_136577573.1">
    <property type="nucleotide sequence ID" value="NZ_STFF01000003.1"/>
</dbReference>
<dbReference type="Proteomes" id="UP000306918">
    <property type="component" value="Unassembled WGS sequence"/>
</dbReference>